<comment type="caution">
    <text evidence="2">The sequence shown here is derived from an EMBL/GenBank/DDBJ whole genome shotgun (WGS) entry which is preliminary data.</text>
</comment>
<evidence type="ECO:0000256" key="1">
    <source>
        <dbReference type="SAM" id="MobiDB-lite"/>
    </source>
</evidence>
<protein>
    <submittedName>
        <fullName evidence="2">Uncharacterized protein</fullName>
    </submittedName>
</protein>
<evidence type="ECO:0000313" key="3">
    <source>
        <dbReference type="Proteomes" id="UP001162483"/>
    </source>
</evidence>
<feature type="compositionally biased region" description="Polar residues" evidence="1">
    <location>
        <begin position="42"/>
        <end position="58"/>
    </location>
</feature>
<feature type="compositionally biased region" description="Polar residues" evidence="1">
    <location>
        <begin position="94"/>
        <end position="104"/>
    </location>
</feature>
<reference evidence="2" key="1">
    <citation type="submission" date="2023-05" db="EMBL/GenBank/DDBJ databases">
        <authorList>
            <person name="Stuckert A."/>
        </authorList>
    </citation>
    <scope>NUCLEOTIDE SEQUENCE</scope>
</reference>
<dbReference type="EMBL" id="CATNWA010015184">
    <property type="protein sequence ID" value="CAI9580372.1"/>
    <property type="molecule type" value="Genomic_DNA"/>
</dbReference>
<feature type="region of interest" description="Disordered" evidence="1">
    <location>
        <begin position="42"/>
        <end position="104"/>
    </location>
</feature>
<proteinExistence type="predicted"/>
<accession>A0ABN9EA52</accession>
<keyword evidence="3" id="KW-1185">Reference proteome</keyword>
<dbReference type="Proteomes" id="UP001162483">
    <property type="component" value="Unassembled WGS sequence"/>
</dbReference>
<organism evidence="2 3">
    <name type="scientific">Staurois parvus</name>
    <dbReference type="NCBI Taxonomy" id="386267"/>
    <lineage>
        <taxon>Eukaryota</taxon>
        <taxon>Metazoa</taxon>
        <taxon>Chordata</taxon>
        <taxon>Craniata</taxon>
        <taxon>Vertebrata</taxon>
        <taxon>Euteleostomi</taxon>
        <taxon>Amphibia</taxon>
        <taxon>Batrachia</taxon>
        <taxon>Anura</taxon>
        <taxon>Neobatrachia</taxon>
        <taxon>Ranoidea</taxon>
        <taxon>Ranidae</taxon>
        <taxon>Staurois</taxon>
    </lineage>
</organism>
<evidence type="ECO:0000313" key="2">
    <source>
        <dbReference type="EMBL" id="CAI9580372.1"/>
    </source>
</evidence>
<feature type="region of interest" description="Disordered" evidence="1">
    <location>
        <begin position="1"/>
        <end position="24"/>
    </location>
</feature>
<gene>
    <name evidence="2" type="ORF">SPARVUS_LOCUS9275163</name>
</gene>
<sequence>MSDTNLSDHPPSNQTSVLKQMSFASRSMPTIPALTFSTANCPTYEDQNQSPRMSQSNFAGLETDKKTIKKSKMNQFFKTMRPSKVTDDGKQPTDLPTESLSIDL</sequence>
<name>A0ABN9EA52_9NEOB</name>